<proteinExistence type="predicted"/>
<evidence type="ECO:0000313" key="1">
    <source>
        <dbReference type="EMBL" id="GLK88740.1"/>
    </source>
</evidence>
<dbReference type="Proteomes" id="UP001143328">
    <property type="component" value="Unassembled WGS sequence"/>
</dbReference>
<protein>
    <submittedName>
        <fullName evidence="1">Uncharacterized protein</fullName>
    </submittedName>
</protein>
<sequence length="85" mass="9097">MIVVHDSLDFGPLATDDQLSRMASLWEPDEPFDIPLLPMSCTTAGLGNYSSFDINPANGIPLMCDTLDSLGNPIGWSDTDSGLIP</sequence>
<accession>A0A9W6K3A3</accession>
<evidence type="ECO:0000313" key="2">
    <source>
        <dbReference type="Proteomes" id="UP001143328"/>
    </source>
</evidence>
<reference evidence="1" key="2">
    <citation type="submission" date="2023-01" db="EMBL/GenBank/DDBJ databases">
        <authorList>
            <person name="Sun Q."/>
            <person name="Evtushenko L."/>
        </authorList>
    </citation>
    <scope>NUCLEOTIDE SEQUENCE</scope>
    <source>
        <strain evidence="1">VKM B-2935</strain>
    </source>
</reference>
<dbReference type="RefSeq" id="WP_271194959.1">
    <property type="nucleotide sequence ID" value="NZ_BSFN01000004.1"/>
</dbReference>
<gene>
    <name evidence="1" type="ORF">GCM10017655_18020</name>
</gene>
<keyword evidence="2" id="KW-1185">Reference proteome</keyword>
<dbReference type="AlphaFoldDB" id="A0A9W6K3A3"/>
<organism evidence="1 2">
    <name type="scientific">Pseudomonas turukhanskensis</name>
    <dbReference type="NCBI Taxonomy" id="1806536"/>
    <lineage>
        <taxon>Bacteria</taxon>
        <taxon>Pseudomonadati</taxon>
        <taxon>Pseudomonadota</taxon>
        <taxon>Gammaproteobacteria</taxon>
        <taxon>Pseudomonadales</taxon>
        <taxon>Pseudomonadaceae</taxon>
        <taxon>Pseudomonas</taxon>
    </lineage>
</organism>
<name>A0A9W6K3A3_9PSED</name>
<comment type="caution">
    <text evidence="1">The sequence shown here is derived from an EMBL/GenBank/DDBJ whole genome shotgun (WGS) entry which is preliminary data.</text>
</comment>
<dbReference type="EMBL" id="BSFN01000004">
    <property type="protein sequence ID" value="GLK88740.1"/>
    <property type="molecule type" value="Genomic_DNA"/>
</dbReference>
<reference evidence="1" key="1">
    <citation type="journal article" date="2014" name="Int. J. Syst. Evol. Microbiol.">
        <title>Complete genome sequence of Corynebacterium casei LMG S-19264T (=DSM 44701T), isolated from a smear-ripened cheese.</title>
        <authorList>
            <consortium name="US DOE Joint Genome Institute (JGI-PGF)"/>
            <person name="Walter F."/>
            <person name="Albersmeier A."/>
            <person name="Kalinowski J."/>
            <person name="Ruckert C."/>
        </authorList>
    </citation>
    <scope>NUCLEOTIDE SEQUENCE</scope>
    <source>
        <strain evidence="1">VKM B-2935</strain>
    </source>
</reference>